<gene>
    <name evidence="1" type="ORF">MG293_013069</name>
</gene>
<reference evidence="1" key="1">
    <citation type="submission" date="2022-03" db="EMBL/GenBank/DDBJ databases">
        <title>Genomic analyses of argali, domestic sheep and their hybrids provide insights into chromosomal evolution, heterosis and genetic basis of agronomic traits.</title>
        <authorList>
            <person name="Li M."/>
        </authorList>
    </citation>
    <scope>NUCLEOTIDE SEQUENCE</scope>
    <source>
        <strain evidence="1">CAU-MHL-2022a</strain>
        <tissue evidence="1">Skin</tissue>
    </source>
</reference>
<proteinExistence type="predicted"/>
<accession>A0AAD4U1Q0</accession>
<evidence type="ECO:0000313" key="1">
    <source>
        <dbReference type="EMBL" id="KAI4536866.1"/>
    </source>
</evidence>
<evidence type="ECO:0000313" key="2">
    <source>
        <dbReference type="Proteomes" id="UP001214576"/>
    </source>
</evidence>
<protein>
    <submittedName>
        <fullName evidence="1">Uncharacterized protein</fullName>
    </submittedName>
</protein>
<dbReference type="Proteomes" id="UP001214576">
    <property type="component" value="Unassembled WGS sequence"/>
</dbReference>
<name>A0AAD4U1Q0_OVIAM</name>
<sequence>MCQVTIRLLDIRVDMMSRESSREVQSSGKVQLERWREWNISGVCPLRTNFSSLPLLDPRISGPTSPLLICVPSFSPGSSCGHHLIGHVGIIRLAVWATNKGDSLTEGSSEQSCKRPVSQAAWSIRLLRKLPGLVSEDCIKE</sequence>
<organism evidence="1 2">
    <name type="scientific">Ovis ammon polii</name>
    <dbReference type="NCBI Taxonomy" id="230172"/>
    <lineage>
        <taxon>Eukaryota</taxon>
        <taxon>Metazoa</taxon>
        <taxon>Chordata</taxon>
        <taxon>Craniata</taxon>
        <taxon>Vertebrata</taxon>
        <taxon>Euteleostomi</taxon>
        <taxon>Mammalia</taxon>
        <taxon>Eutheria</taxon>
        <taxon>Laurasiatheria</taxon>
        <taxon>Artiodactyla</taxon>
        <taxon>Ruminantia</taxon>
        <taxon>Pecora</taxon>
        <taxon>Bovidae</taxon>
        <taxon>Caprinae</taxon>
        <taxon>Ovis</taxon>
    </lineage>
</organism>
<keyword evidence="2" id="KW-1185">Reference proteome</keyword>
<comment type="caution">
    <text evidence="1">The sequence shown here is derived from an EMBL/GenBank/DDBJ whole genome shotgun (WGS) entry which is preliminary data.</text>
</comment>
<dbReference type="EMBL" id="JAKZEL010000015">
    <property type="protein sequence ID" value="KAI4536866.1"/>
    <property type="molecule type" value="Genomic_DNA"/>
</dbReference>
<dbReference type="AlphaFoldDB" id="A0AAD4U1Q0"/>